<keyword evidence="2 3" id="KW-0175">Coiled coil</keyword>
<feature type="compositionally biased region" description="Polar residues" evidence="4">
    <location>
        <begin position="583"/>
        <end position="612"/>
    </location>
</feature>
<dbReference type="Proteomes" id="UP001046870">
    <property type="component" value="Chromosome 15"/>
</dbReference>
<feature type="signal peptide" evidence="5">
    <location>
        <begin position="1"/>
        <end position="17"/>
    </location>
</feature>
<dbReference type="OrthoDB" id="8819875at2759"/>
<evidence type="ECO:0000256" key="5">
    <source>
        <dbReference type="SAM" id="SignalP"/>
    </source>
</evidence>
<accession>A0A9D3PNV9</accession>
<feature type="region of interest" description="Disordered" evidence="4">
    <location>
        <begin position="315"/>
        <end position="345"/>
    </location>
</feature>
<reference evidence="6" key="1">
    <citation type="submission" date="2021-01" db="EMBL/GenBank/DDBJ databases">
        <authorList>
            <person name="Zahm M."/>
            <person name="Roques C."/>
            <person name="Cabau C."/>
            <person name="Klopp C."/>
            <person name="Donnadieu C."/>
            <person name="Jouanno E."/>
            <person name="Lampietro C."/>
            <person name="Louis A."/>
            <person name="Herpin A."/>
            <person name="Echchiki A."/>
            <person name="Berthelot C."/>
            <person name="Parey E."/>
            <person name="Roest-Crollius H."/>
            <person name="Braasch I."/>
            <person name="Postlethwait J."/>
            <person name="Bobe J."/>
            <person name="Montfort J."/>
            <person name="Bouchez O."/>
            <person name="Begum T."/>
            <person name="Mejri S."/>
            <person name="Adams A."/>
            <person name="Chen W.-J."/>
            <person name="Guiguen Y."/>
        </authorList>
    </citation>
    <scope>NUCLEOTIDE SEQUENCE</scope>
    <source>
        <strain evidence="6">YG-15Mar2019-1</strain>
        <tissue evidence="6">Brain</tissue>
    </source>
</reference>
<keyword evidence="5" id="KW-0732">Signal</keyword>
<dbReference type="GO" id="GO:0007020">
    <property type="term" value="P:microtubule nucleation"/>
    <property type="evidence" value="ECO:0007669"/>
    <property type="project" value="TreeGrafter"/>
</dbReference>
<evidence type="ECO:0000313" key="6">
    <source>
        <dbReference type="EMBL" id="KAG7463573.1"/>
    </source>
</evidence>
<comment type="caution">
    <text evidence="6">The sequence shown here is derived from an EMBL/GenBank/DDBJ whole genome shotgun (WGS) entry which is preliminary data.</text>
</comment>
<dbReference type="GO" id="GO:0031122">
    <property type="term" value="P:cytoplasmic microtubule organization"/>
    <property type="evidence" value="ECO:0007669"/>
    <property type="project" value="TreeGrafter"/>
</dbReference>
<feature type="compositionally biased region" description="Low complexity" evidence="4">
    <location>
        <begin position="323"/>
        <end position="341"/>
    </location>
</feature>
<feature type="chain" id="PRO_5038691460" description="SLAIN motif family member 1" evidence="5">
    <location>
        <begin position="18"/>
        <end position="661"/>
    </location>
</feature>
<organism evidence="6 7">
    <name type="scientific">Megalops atlanticus</name>
    <name type="common">Tarpon</name>
    <name type="synonym">Clupea gigantea</name>
    <dbReference type="NCBI Taxonomy" id="7932"/>
    <lineage>
        <taxon>Eukaryota</taxon>
        <taxon>Metazoa</taxon>
        <taxon>Chordata</taxon>
        <taxon>Craniata</taxon>
        <taxon>Vertebrata</taxon>
        <taxon>Euteleostomi</taxon>
        <taxon>Actinopterygii</taxon>
        <taxon>Neopterygii</taxon>
        <taxon>Teleostei</taxon>
        <taxon>Elopiformes</taxon>
        <taxon>Megalopidae</taxon>
        <taxon>Megalops</taxon>
    </lineage>
</organism>
<gene>
    <name evidence="6" type="ORF">MATL_G00178010</name>
</gene>
<protein>
    <recommendedName>
        <fullName evidence="8">SLAIN motif family member 1</fullName>
    </recommendedName>
</protein>
<feature type="coiled-coil region" evidence="3">
    <location>
        <begin position="28"/>
        <end position="58"/>
    </location>
</feature>
<dbReference type="PANTHER" id="PTHR22406:SF2">
    <property type="entry name" value="SLAIN MOTIF-CONTAINING PROTEIN 1"/>
    <property type="match status" value="1"/>
</dbReference>
<dbReference type="EMBL" id="JAFDVH010000015">
    <property type="protein sequence ID" value="KAG7463573.1"/>
    <property type="molecule type" value="Genomic_DNA"/>
</dbReference>
<dbReference type="PANTHER" id="PTHR22406">
    <property type="entry name" value="NASCENT POLYPEPTIDE-ASSOCIATED COMPLEX SUBUNIT ALPHA, MUSCLE-SPECIFIC FORM"/>
    <property type="match status" value="1"/>
</dbReference>
<comment type="similarity">
    <text evidence="1">Belongs to the SLAIN motif-containing family.</text>
</comment>
<feature type="compositionally biased region" description="Low complexity" evidence="4">
    <location>
        <begin position="377"/>
        <end position="391"/>
    </location>
</feature>
<name>A0A9D3PNV9_MEGAT</name>
<evidence type="ECO:0000256" key="2">
    <source>
        <dbReference type="ARBA" id="ARBA00023054"/>
    </source>
</evidence>
<feature type="region of interest" description="Disordered" evidence="4">
    <location>
        <begin position="583"/>
        <end position="627"/>
    </location>
</feature>
<dbReference type="Pfam" id="PF15301">
    <property type="entry name" value="SLAIN"/>
    <property type="match status" value="1"/>
</dbReference>
<dbReference type="GO" id="GO:0035371">
    <property type="term" value="C:microtubule plus-end"/>
    <property type="evidence" value="ECO:0007669"/>
    <property type="project" value="TreeGrafter"/>
</dbReference>
<dbReference type="InterPro" id="IPR026179">
    <property type="entry name" value="Slain"/>
</dbReference>
<evidence type="ECO:0000256" key="1">
    <source>
        <dbReference type="ARBA" id="ARBA00006652"/>
    </source>
</evidence>
<evidence type="ECO:0008006" key="8">
    <source>
        <dbReference type="Google" id="ProtNLM"/>
    </source>
</evidence>
<dbReference type="GO" id="GO:0031116">
    <property type="term" value="P:positive regulation of microtubule polymerization"/>
    <property type="evidence" value="ECO:0007669"/>
    <property type="project" value="TreeGrafter"/>
</dbReference>
<evidence type="ECO:0000256" key="3">
    <source>
        <dbReference type="SAM" id="Coils"/>
    </source>
</evidence>
<keyword evidence="7" id="KW-1185">Reference proteome</keyword>
<feature type="region of interest" description="Disordered" evidence="4">
    <location>
        <begin position="237"/>
        <end position="293"/>
    </location>
</feature>
<proteinExistence type="inferred from homology"/>
<feature type="region of interest" description="Disordered" evidence="4">
    <location>
        <begin position="372"/>
        <end position="422"/>
    </location>
</feature>
<evidence type="ECO:0000256" key="4">
    <source>
        <dbReference type="SAM" id="MobiDB-lite"/>
    </source>
</evidence>
<sequence length="661" mass="72122">MCVCVCFYLMEATVLHSQMMADVNCNKNVNAELEVKKLQELVRKLEKQNEQLRTRANAVSTCTATSHILQSSSACLHRSSVGAAASPVFAGSYCIPSPLPTLFCPSALDPFCEAEEPFSYFHTHSAPYAEAEDVCYDPTEPTVLDEVDILDLNSLLPCSEGSEDTWLYVSPKTKPWTEYNLSPLQWCRQVLDSPRPEVEAAKRSLCHRLEQAHRWRGIVSSHISPALTPVAGVSPLRSSFNPRSKPAVPEQTVSEGMRSFRQESGAHSSSSSSSHTPLHLTPTANGKGCSDSAERSPSFLCQSAYLRLKYGMSPVNRSEGSSRRQLPLSRQSSLDSELSTSELEDDSISMGYKLQDLTDVQVMARLQEESLRQDYASSSASINRRSSSFSFHSRRRGAGSQPDLPSEERCDGPPPPEARLGRAVPLRRGLPHSHTFSSVRDCRRGPAVPQHLSNLSYHQYSSPAVQGYIPEPESHRPSTGSTIWNQPEYENKLQRSMPNLVRAPSMPSVPSMFSVHSPTGHTSSFSSIRNSHSFDSSNALAKMQSSIPSPGQLQHRVQSVGNFSASARQPLKATAYVSPTIQGPSPANAAVSSHSSIPLPSKPSGPSATGRSSLPRPASFIGTTAIPRSKIAQPMRSLLNPPKSLSALSTLRDSSWRDGCY</sequence>
<dbReference type="AlphaFoldDB" id="A0A9D3PNV9"/>
<evidence type="ECO:0000313" key="7">
    <source>
        <dbReference type="Proteomes" id="UP001046870"/>
    </source>
</evidence>